<evidence type="ECO:0000256" key="3">
    <source>
        <dbReference type="ARBA" id="ARBA00022692"/>
    </source>
</evidence>
<dbReference type="PANTHER" id="PTHR23513">
    <property type="entry name" value="INTEGRAL MEMBRANE EFFLUX PROTEIN-RELATED"/>
    <property type="match status" value="1"/>
</dbReference>
<organism evidence="7 8">
    <name type="scientific">Saccharothrix coeruleofusca</name>
    <dbReference type="NCBI Taxonomy" id="33919"/>
    <lineage>
        <taxon>Bacteria</taxon>
        <taxon>Bacillati</taxon>
        <taxon>Actinomycetota</taxon>
        <taxon>Actinomycetes</taxon>
        <taxon>Pseudonocardiales</taxon>
        <taxon>Pseudonocardiaceae</taxon>
        <taxon>Saccharothrix</taxon>
    </lineage>
</organism>
<dbReference type="Pfam" id="PF07690">
    <property type="entry name" value="MFS_1"/>
    <property type="match status" value="1"/>
</dbReference>
<dbReference type="GO" id="GO:0022857">
    <property type="term" value="F:transmembrane transporter activity"/>
    <property type="evidence" value="ECO:0007669"/>
    <property type="project" value="InterPro"/>
</dbReference>
<reference evidence="7" key="1">
    <citation type="journal article" date="2014" name="Int. J. Syst. Evol. Microbiol.">
        <title>Complete genome sequence of Corynebacterium casei LMG S-19264T (=DSM 44701T), isolated from a smear-ripened cheese.</title>
        <authorList>
            <consortium name="US DOE Joint Genome Institute (JGI-PGF)"/>
            <person name="Walter F."/>
            <person name="Albersmeier A."/>
            <person name="Kalinowski J."/>
            <person name="Ruckert C."/>
        </authorList>
    </citation>
    <scope>NUCLEOTIDE SEQUENCE</scope>
    <source>
        <strain evidence="7">JCM 3313</strain>
    </source>
</reference>
<evidence type="ECO:0000256" key="5">
    <source>
        <dbReference type="ARBA" id="ARBA00023136"/>
    </source>
</evidence>
<keyword evidence="4 6" id="KW-1133">Transmembrane helix</keyword>
<dbReference type="CDD" id="cd06173">
    <property type="entry name" value="MFS_MefA_like"/>
    <property type="match status" value="1"/>
</dbReference>
<gene>
    <name evidence="7" type="ORF">GCM10010185_45110</name>
</gene>
<dbReference type="GO" id="GO:0005886">
    <property type="term" value="C:plasma membrane"/>
    <property type="evidence" value="ECO:0007669"/>
    <property type="project" value="UniProtKB-SubCell"/>
</dbReference>
<feature type="transmembrane region" description="Helical" evidence="6">
    <location>
        <begin position="157"/>
        <end position="176"/>
    </location>
</feature>
<dbReference type="PANTHER" id="PTHR23513:SF11">
    <property type="entry name" value="STAPHYLOFERRIN A TRANSPORTER"/>
    <property type="match status" value="1"/>
</dbReference>
<protein>
    <recommendedName>
        <fullName evidence="9">MFS family arabinose efflux permease</fullName>
    </recommendedName>
</protein>
<feature type="transmembrane region" description="Helical" evidence="6">
    <location>
        <begin position="91"/>
        <end position="110"/>
    </location>
</feature>
<name>A0A918APW5_9PSEU</name>
<feature type="transmembrane region" description="Helical" evidence="6">
    <location>
        <begin position="65"/>
        <end position="85"/>
    </location>
</feature>
<keyword evidence="3 6" id="KW-0812">Transmembrane</keyword>
<evidence type="ECO:0000313" key="7">
    <source>
        <dbReference type="EMBL" id="GGP67224.1"/>
    </source>
</evidence>
<dbReference type="EMBL" id="BMRG01000009">
    <property type="protein sequence ID" value="GGP67224.1"/>
    <property type="molecule type" value="Genomic_DNA"/>
</dbReference>
<evidence type="ECO:0000256" key="2">
    <source>
        <dbReference type="ARBA" id="ARBA00022475"/>
    </source>
</evidence>
<feature type="transmembrane region" description="Helical" evidence="6">
    <location>
        <begin position="197"/>
        <end position="218"/>
    </location>
</feature>
<dbReference type="Gene3D" id="1.20.1250.20">
    <property type="entry name" value="MFS general substrate transporter like domains"/>
    <property type="match status" value="1"/>
</dbReference>
<dbReference type="InterPro" id="IPR011701">
    <property type="entry name" value="MFS"/>
</dbReference>
<feature type="transmembrane region" description="Helical" evidence="6">
    <location>
        <begin position="131"/>
        <end position="151"/>
    </location>
</feature>
<evidence type="ECO:0008006" key="9">
    <source>
        <dbReference type="Google" id="ProtNLM"/>
    </source>
</evidence>
<keyword evidence="8" id="KW-1185">Reference proteome</keyword>
<accession>A0A918APW5</accession>
<dbReference type="AlphaFoldDB" id="A0A918APW5"/>
<feature type="transmembrane region" description="Helical" evidence="6">
    <location>
        <begin position="238"/>
        <end position="257"/>
    </location>
</feature>
<evidence type="ECO:0000256" key="4">
    <source>
        <dbReference type="ARBA" id="ARBA00022989"/>
    </source>
</evidence>
<keyword evidence="2" id="KW-1003">Cell membrane</keyword>
<feature type="transmembrane region" description="Helical" evidence="6">
    <location>
        <begin position="292"/>
        <end position="311"/>
    </location>
</feature>
<sequence length="388" mass="39085">MRLYLCAAALARTADEMVGVALVLLVLERTGDAALSGAVVAAYTVPSVLSGPLLGAWLDRARRPVIALAGNQFLLAAVALGLVLAGDRLAVLLGLAFLGGTTLPMTSGGFSSLVPRLGRDDLPRATAADALVFNAAAIGGPALAGVLSAVWGPAVAVLGISGLSLLGGLCTTALRVPPHEAARRAPLLAAMRAGLRHLATTAPLRGATAATVLSYGTVGLLSTGLPAHLASLDLDEDLVGVVWAVFEAGAITGVFALRRHLPRWRPERVIFTLLPLYGLAVAVWPLPSGLGVLLALVFVGGAVDGPVLTATMTARQRYTPEELLGQVSTTGASLKIGGYAVGAATGGWLVAGGLAPALVILLVAAGQVAAAGLGALTARSRHPVRVSP</sequence>
<feature type="transmembrane region" description="Helical" evidence="6">
    <location>
        <begin position="38"/>
        <end position="58"/>
    </location>
</feature>
<comment type="subcellular location">
    <subcellularLocation>
        <location evidence="1">Cell membrane</location>
        <topology evidence="1">Multi-pass membrane protein</topology>
    </subcellularLocation>
</comment>
<dbReference type="RefSeq" id="WP_189225279.1">
    <property type="nucleotide sequence ID" value="NZ_BMRG01000009.1"/>
</dbReference>
<feature type="transmembrane region" description="Helical" evidence="6">
    <location>
        <begin position="357"/>
        <end position="378"/>
    </location>
</feature>
<dbReference type="InterPro" id="IPR036259">
    <property type="entry name" value="MFS_trans_sf"/>
</dbReference>
<evidence type="ECO:0000313" key="8">
    <source>
        <dbReference type="Proteomes" id="UP000639606"/>
    </source>
</evidence>
<proteinExistence type="predicted"/>
<keyword evidence="5 6" id="KW-0472">Membrane</keyword>
<dbReference type="SUPFAM" id="SSF103473">
    <property type="entry name" value="MFS general substrate transporter"/>
    <property type="match status" value="1"/>
</dbReference>
<evidence type="ECO:0000256" key="6">
    <source>
        <dbReference type="SAM" id="Phobius"/>
    </source>
</evidence>
<dbReference type="Proteomes" id="UP000639606">
    <property type="component" value="Unassembled WGS sequence"/>
</dbReference>
<comment type="caution">
    <text evidence="7">The sequence shown here is derived from an EMBL/GenBank/DDBJ whole genome shotgun (WGS) entry which is preliminary data.</text>
</comment>
<evidence type="ECO:0000256" key="1">
    <source>
        <dbReference type="ARBA" id="ARBA00004651"/>
    </source>
</evidence>
<reference evidence="7" key="2">
    <citation type="submission" date="2020-09" db="EMBL/GenBank/DDBJ databases">
        <authorList>
            <person name="Sun Q."/>
            <person name="Ohkuma M."/>
        </authorList>
    </citation>
    <scope>NUCLEOTIDE SEQUENCE</scope>
    <source>
        <strain evidence="7">JCM 3313</strain>
    </source>
</reference>